<dbReference type="Gene3D" id="1.10.10.10">
    <property type="entry name" value="Winged helix-like DNA-binding domain superfamily/Winged helix DNA-binding domain"/>
    <property type="match status" value="1"/>
</dbReference>
<evidence type="ECO:0000313" key="1">
    <source>
        <dbReference type="EMBL" id="SVD41247.1"/>
    </source>
</evidence>
<reference evidence="1" key="1">
    <citation type="submission" date="2018-05" db="EMBL/GenBank/DDBJ databases">
        <authorList>
            <person name="Lanie J.A."/>
            <person name="Ng W.-L."/>
            <person name="Kazmierczak K.M."/>
            <person name="Andrzejewski T.M."/>
            <person name="Davidsen T.M."/>
            <person name="Wayne K.J."/>
            <person name="Tettelin H."/>
            <person name="Glass J.I."/>
            <person name="Rusch D."/>
            <person name="Podicherti R."/>
            <person name="Tsui H.-C.T."/>
            <person name="Winkler M.E."/>
        </authorList>
    </citation>
    <scope>NUCLEOTIDE SEQUENCE</scope>
</reference>
<gene>
    <name evidence="1" type="ORF">METZ01_LOCUS394101</name>
</gene>
<dbReference type="EMBL" id="UINC01149031">
    <property type="protein sequence ID" value="SVD41247.1"/>
    <property type="molecule type" value="Genomic_DNA"/>
</dbReference>
<feature type="non-terminal residue" evidence="1">
    <location>
        <position position="265"/>
    </location>
</feature>
<name>A0A382V484_9ZZZZ</name>
<organism evidence="1">
    <name type="scientific">marine metagenome</name>
    <dbReference type="NCBI Taxonomy" id="408172"/>
    <lineage>
        <taxon>unclassified sequences</taxon>
        <taxon>metagenomes</taxon>
        <taxon>ecological metagenomes</taxon>
    </lineage>
</organism>
<dbReference type="AlphaFoldDB" id="A0A382V484"/>
<protein>
    <submittedName>
        <fullName evidence="1">Uncharacterized protein</fullName>
    </submittedName>
</protein>
<proteinExistence type="predicted"/>
<sequence length="265" mass="29259">MPRVDIENARKIIRLSNQGLSYTAIGKELHFNNKTVSLWVKKAKELEKARVMEVTGTDLNTRYTGEHHKMLLAAARGVYKAVSTPLPSVRESQEAGVLLEHQVLTGLQDLEGLLADRGLHVRPGEPGGTGDGDPELLESMAARLRERLFQHIPDLGEVVETWSSSWEELRVRRSEVMEQVAAVLMQIRQVDGDAAREIASRALELVLSGRMSDLTDVESSDEDLAFAVRQVEPRMDGVWEPLGRVTSSSADCKALVADLLLWGGA</sequence>
<accession>A0A382V484</accession>
<dbReference type="InterPro" id="IPR036388">
    <property type="entry name" value="WH-like_DNA-bd_sf"/>
</dbReference>